<name>A0A6G1FE94_9ORYZ</name>
<feature type="region of interest" description="Disordered" evidence="1">
    <location>
        <begin position="18"/>
        <end position="60"/>
    </location>
</feature>
<feature type="region of interest" description="Disordered" evidence="1">
    <location>
        <begin position="74"/>
        <end position="100"/>
    </location>
</feature>
<feature type="compositionally biased region" description="Low complexity" evidence="1">
    <location>
        <begin position="45"/>
        <end position="59"/>
    </location>
</feature>
<keyword evidence="2" id="KW-0732">Signal</keyword>
<dbReference type="Proteomes" id="UP000479710">
    <property type="component" value="Unassembled WGS sequence"/>
</dbReference>
<evidence type="ECO:0000256" key="2">
    <source>
        <dbReference type="SAM" id="SignalP"/>
    </source>
</evidence>
<dbReference type="EMBL" id="SPHZ02000001">
    <property type="protein sequence ID" value="KAF0935250.1"/>
    <property type="molecule type" value="Genomic_DNA"/>
</dbReference>
<protein>
    <recommendedName>
        <fullName evidence="5">Secreted protein</fullName>
    </recommendedName>
</protein>
<organism evidence="3 4">
    <name type="scientific">Oryza meyeriana var. granulata</name>
    <dbReference type="NCBI Taxonomy" id="110450"/>
    <lineage>
        <taxon>Eukaryota</taxon>
        <taxon>Viridiplantae</taxon>
        <taxon>Streptophyta</taxon>
        <taxon>Embryophyta</taxon>
        <taxon>Tracheophyta</taxon>
        <taxon>Spermatophyta</taxon>
        <taxon>Magnoliopsida</taxon>
        <taxon>Liliopsida</taxon>
        <taxon>Poales</taxon>
        <taxon>Poaceae</taxon>
        <taxon>BOP clade</taxon>
        <taxon>Oryzoideae</taxon>
        <taxon>Oryzeae</taxon>
        <taxon>Oryzinae</taxon>
        <taxon>Oryza</taxon>
        <taxon>Oryza meyeriana</taxon>
    </lineage>
</organism>
<sequence>MGSTSALLFFSSVLTRGSRADASTGAGDPRRTAAERGARRGGLRRLGAAGAHRGGVAQRPCSFGRGGFSVGWRGGSVPMACRGGRTERTTEGGQRRDQRR</sequence>
<gene>
    <name evidence="3" type="ORF">E2562_031544</name>
</gene>
<comment type="caution">
    <text evidence="3">The sequence shown here is derived from an EMBL/GenBank/DDBJ whole genome shotgun (WGS) entry which is preliminary data.</text>
</comment>
<proteinExistence type="predicted"/>
<feature type="compositionally biased region" description="Basic and acidic residues" evidence="1">
    <location>
        <begin position="28"/>
        <end position="38"/>
    </location>
</feature>
<evidence type="ECO:0000256" key="1">
    <source>
        <dbReference type="SAM" id="MobiDB-lite"/>
    </source>
</evidence>
<reference evidence="3 4" key="1">
    <citation type="submission" date="2019-11" db="EMBL/GenBank/DDBJ databases">
        <title>Whole genome sequence of Oryza granulata.</title>
        <authorList>
            <person name="Li W."/>
        </authorList>
    </citation>
    <scope>NUCLEOTIDE SEQUENCE [LARGE SCALE GENOMIC DNA]</scope>
    <source>
        <strain evidence="4">cv. Menghai</strain>
        <tissue evidence="3">Leaf</tissue>
    </source>
</reference>
<evidence type="ECO:0000313" key="4">
    <source>
        <dbReference type="Proteomes" id="UP000479710"/>
    </source>
</evidence>
<dbReference type="AlphaFoldDB" id="A0A6G1FE94"/>
<evidence type="ECO:0008006" key="5">
    <source>
        <dbReference type="Google" id="ProtNLM"/>
    </source>
</evidence>
<accession>A0A6G1FE94</accession>
<feature type="chain" id="PRO_5026050081" description="Secreted protein" evidence="2">
    <location>
        <begin position="21"/>
        <end position="100"/>
    </location>
</feature>
<feature type="compositionally biased region" description="Basic and acidic residues" evidence="1">
    <location>
        <begin position="84"/>
        <end position="100"/>
    </location>
</feature>
<keyword evidence="4" id="KW-1185">Reference proteome</keyword>
<feature type="signal peptide" evidence="2">
    <location>
        <begin position="1"/>
        <end position="20"/>
    </location>
</feature>
<evidence type="ECO:0000313" key="3">
    <source>
        <dbReference type="EMBL" id="KAF0935250.1"/>
    </source>
</evidence>